<reference evidence="6 7" key="1">
    <citation type="submission" date="2021-03" db="EMBL/GenBank/DDBJ databases">
        <title>Sequencing the genomes of 1000 actinobacteria strains.</title>
        <authorList>
            <person name="Klenk H.-P."/>
        </authorList>
    </citation>
    <scope>NUCLEOTIDE SEQUENCE [LARGE SCALE GENOMIC DNA]</scope>
    <source>
        <strain evidence="6 7">DSM 45256</strain>
    </source>
</reference>
<dbReference type="PROSITE" id="PS50893">
    <property type="entry name" value="ABC_TRANSPORTER_2"/>
    <property type="match status" value="1"/>
</dbReference>
<dbReference type="PANTHER" id="PTHR43776">
    <property type="entry name" value="TRANSPORT ATP-BINDING PROTEIN"/>
    <property type="match status" value="1"/>
</dbReference>
<evidence type="ECO:0000313" key="6">
    <source>
        <dbReference type="EMBL" id="MBP2371041.1"/>
    </source>
</evidence>
<evidence type="ECO:0000256" key="4">
    <source>
        <dbReference type="ARBA" id="ARBA00022840"/>
    </source>
</evidence>
<dbReference type="InterPro" id="IPR003593">
    <property type="entry name" value="AAA+_ATPase"/>
</dbReference>
<evidence type="ECO:0000256" key="3">
    <source>
        <dbReference type="ARBA" id="ARBA00022741"/>
    </source>
</evidence>
<dbReference type="InterPro" id="IPR050319">
    <property type="entry name" value="ABC_transp_ATP-bind"/>
</dbReference>
<dbReference type="Gene3D" id="3.40.50.300">
    <property type="entry name" value="P-loop containing nucleotide triphosphate hydrolases"/>
    <property type="match status" value="1"/>
</dbReference>
<keyword evidence="4 6" id="KW-0067">ATP-binding</keyword>
<evidence type="ECO:0000259" key="5">
    <source>
        <dbReference type="PROSITE" id="PS50893"/>
    </source>
</evidence>
<accession>A0ABS4W4C3</accession>
<name>A0ABS4W4C3_9PSEU</name>
<dbReference type="SMART" id="SM00382">
    <property type="entry name" value="AAA"/>
    <property type="match status" value="1"/>
</dbReference>
<keyword evidence="7" id="KW-1185">Reference proteome</keyword>
<evidence type="ECO:0000313" key="7">
    <source>
        <dbReference type="Proteomes" id="UP001519295"/>
    </source>
</evidence>
<dbReference type="InterPro" id="IPR017871">
    <property type="entry name" value="ABC_transporter-like_CS"/>
</dbReference>
<dbReference type="InterPro" id="IPR003439">
    <property type="entry name" value="ABC_transporter-like_ATP-bd"/>
</dbReference>
<dbReference type="Proteomes" id="UP001519295">
    <property type="component" value="Unassembled WGS sequence"/>
</dbReference>
<dbReference type="PANTHER" id="PTHR43776:SF7">
    <property type="entry name" value="D,D-DIPEPTIDE TRANSPORT ATP-BINDING PROTEIN DDPF-RELATED"/>
    <property type="match status" value="1"/>
</dbReference>
<dbReference type="InterPro" id="IPR027417">
    <property type="entry name" value="P-loop_NTPase"/>
</dbReference>
<dbReference type="EMBL" id="JAGINU010000001">
    <property type="protein sequence ID" value="MBP2371041.1"/>
    <property type="molecule type" value="Genomic_DNA"/>
</dbReference>
<sequence length="259" mass="27068">MSPVLAVDGLTVSFGGRGGRLPAVSDVDLTVEAGEIVGLIGGSGAGKSTVARAVAGLVRPDAGSIRIAGSELLGAGRRELRRLRRTMHLVFQDPYASIPPTMRVADVVAEPLVVHRIGDRSEPADRAAEAVTAVGLPTSRLHSFAHELSGGERQRVAFARALVTGPRLILADEPTQMLDASLRRGLVDLIDELATGRGIAVLHVTHDLALAQHSCARLAVMCRGRVVEAGPTDRLLAAPRHDYTAALVAAAHHAPKGTS</sequence>
<dbReference type="Pfam" id="PF00005">
    <property type="entry name" value="ABC_tran"/>
    <property type="match status" value="1"/>
</dbReference>
<comment type="caution">
    <text evidence="6">The sequence shown here is derived from an EMBL/GenBank/DDBJ whole genome shotgun (WGS) entry which is preliminary data.</text>
</comment>
<keyword evidence="3" id="KW-0547">Nucleotide-binding</keyword>
<evidence type="ECO:0000256" key="1">
    <source>
        <dbReference type="ARBA" id="ARBA00005417"/>
    </source>
</evidence>
<dbReference type="RefSeq" id="WP_210034686.1">
    <property type="nucleotide sequence ID" value="NZ_JAGINU010000001.1"/>
</dbReference>
<dbReference type="PROSITE" id="PS00211">
    <property type="entry name" value="ABC_TRANSPORTER_1"/>
    <property type="match status" value="1"/>
</dbReference>
<keyword evidence="2" id="KW-0813">Transport</keyword>
<dbReference type="GO" id="GO:0005524">
    <property type="term" value="F:ATP binding"/>
    <property type="evidence" value="ECO:0007669"/>
    <property type="project" value="UniProtKB-KW"/>
</dbReference>
<proteinExistence type="inferred from homology"/>
<protein>
    <submittedName>
        <fullName evidence="6">Peptide/nickel transport system ATP-binding protein</fullName>
    </submittedName>
</protein>
<dbReference type="SUPFAM" id="SSF52540">
    <property type="entry name" value="P-loop containing nucleoside triphosphate hydrolases"/>
    <property type="match status" value="1"/>
</dbReference>
<organism evidence="6 7">
    <name type="scientific">Pseudonocardia parietis</name>
    <dbReference type="NCBI Taxonomy" id="570936"/>
    <lineage>
        <taxon>Bacteria</taxon>
        <taxon>Bacillati</taxon>
        <taxon>Actinomycetota</taxon>
        <taxon>Actinomycetes</taxon>
        <taxon>Pseudonocardiales</taxon>
        <taxon>Pseudonocardiaceae</taxon>
        <taxon>Pseudonocardia</taxon>
    </lineage>
</organism>
<evidence type="ECO:0000256" key="2">
    <source>
        <dbReference type="ARBA" id="ARBA00022448"/>
    </source>
</evidence>
<dbReference type="CDD" id="cd03257">
    <property type="entry name" value="ABC_NikE_OppD_transporters"/>
    <property type="match status" value="1"/>
</dbReference>
<feature type="domain" description="ABC transporter" evidence="5">
    <location>
        <begin position="5"/>
        <end position="248"/>
    </location>
</feature>
<gene>
    <name evidence="6" type="ORF">JOF36_006737</name>
</gene>
<comment type="similarity">
    <text evidence="1">Belongs to the ABC transporter superfamily.</text>
</comment>